<reference evidence="1 2" key="1">
    <citation type="submission" date="2020-10" db="EMBL/GenBank/DDBJ databases">
        <title>The Coptis chinensis genome and diversification of protoberbering-type alkaloids.</title>
        <authorList>
            <person name="Wang B."/>
            <person name="Shu S."/>
            <person name="Song C."/>
            <person name="Liu Y."/>
        </authorList>
    </citation>
    <scope>NUCLEOTIDE SEQUENCE [LARGE SCALE GENOMIC DNA]</scope>
    <source>
        <strain evidence="1">HL-2020</strain>
        <tissue evidence="1">Leaf</tissue>
    </source>
</reference>
<name>A0A835I058_9MAGN</name>
<dbReference type="EMBL" id="JADFTS010000005">
    <property type="protein sequence ID" value="KAF9607578.1"/>
    <property type="molecule type" value="Genomic_DNA"/>
</dbReference>
<comment type="caution">
    <text evidence="1">The sequence shown here is derived from an EMBL/GenBank/DDBJ whole genome shotgun (WGS) entry which is preliminary data.</text>
</comment>
<organism evidence="1 2">
    <name type="scientific">Coptis chinensis</name>
    <dbReference type="NCBI Taxonomy" id="261450"/>
    <lineage>
        <taxon>Eukaryota</taxon>
        <taxon>Viridiplantae</taxon>
        <taxon>Streptophyta</taxon>
        <taxon>Embryophyta</taxon>
        <taxon>Tracheophyta</taxon>
        <taxon>Spermatophyta</taxon>
        <taxon>Magnoliopsida</taxon>
        <taxon>Ranunculales</taxon>
        <taxon>Ranunculaceae</taxon>
        <taxon>Coptidoideae</taxon>
        <taxon>Coptis</taxon>
    </lineage>
</organism>
<evidence type="ECO:0000313" key="1">
    <source>
        <dbReference type="EMBL" id="KAF9607578.1"/>
    </source>
</evidence>
<keyword evidence="2" id="KW-1185">Reference proteome</keyword>
<gene>
    <name evidence="1" type="ORF">IFM89_036940</name>
</gene>
<evidence type="ECO:0000313" key="2">
    <source>
        <dbReference type="Proteomes" id="UP000631114"/>
    </source>
</evidence>
<dbReference type="Proteomes" id="UP000631114">
    <property type="component" value="Unassembled WGS sequence"/>
</dbReference>
<protein>
    <submittedName>
        <fullName evidence="1">Uncharacterized protein</fullName>
    </submittedName>
</protein>
<proteinExistence type="predicted"/>
<dbReference type="AlphaFoldDB" id="A0A835I058"/>
<accession>A0A835I058</accession>
<sequence>MKEVLKEIRMMVSETWREMSLALECSKDALRDTENNVNAEKECGHSFVLKDDPGMFVGLAVLLSRKEHGHYI</sequence>